<name>Q2S8U7_HAHCH</name>
<dbReference type="EMBL" id="CP000155">
    <property type="protein sequence ID" value="ABC32927.1"/>
    <property type="molecule type" value="Genomic_DNA"/>
</dbReference>
<keyword evidence="2" id="KW-1185">Reference proteome</keyword>
<dbReference type="STRING" id="349521.HCH_06280"/>
<reference evidence="1 2" key="1">
    <citation type="journal article" date="2005" name="Nucleic Acids Res.">
        <title>Genomic blueprint of Hahella chejuensis, a marine microbe producing an algicidal agent.</title>
        <authorList>
            <person name="Jeong H."/>
            <person name="Yim J.H."/>
            <person name="Lee C."/>
            <person name="Choi S.-H."/>
            <person name="Park Y.K."/>
            <person name="Yoon S.H."/>
            <person name="Hur C.-G."/>
            <person name="Kang H.-Y."/>
            <person name="Kim D."/>
            <person name="Lee H.H."/>
            <person name="Park K.H."/>
            <person name="Park S.-H."/>
            <person name="Park H.-S."/>
            <person name="Lee H.K."/>
            <person name="Oh T.K."/>
            <person name="Kim J.F."/>
        </authorList>
    </citation>
    <scope>NUCLEOTIDE SEQUENCE [LARGE SCALE GENOMIC DNA]</scope>
    <source>
        <strain evidence="1 2">KCTC 2396</strain>
    </source>
</reference>
<protein>
    <submittedName>
        <fullName evidence="1">Uncharacterized protein</fullName>
    </submittedName>
</protein>
<dbReference type="AlphaFoldDB" id="Q2S8U7"/>
<gene>
    <name evidence="1" type="ordered locus">HCH_06280</name>
</gene>
<dbReference type="Proteomes" id="UP000000238">
    <property type="component" value="Chromosome"/>
</dbReference>
<proteinExistence type="predicted"/>
<dbReference type="HOGENOM" id="CLU_3200504_0_0_6"/>
<organism evidence="1 2">
    <name type="scientific">Hahella chejuensis (strain KCTC 2396)</name>
    <dbReference type="NCBI Taxonomy" id="349521"/>
    <lineage>
        <taxon>Bacteria</taxon>
        <taxon>Pseudomonadati</taxon>
        <taxon>Pseudomonadota</taxon>
        <taxon>Gammaproteobacteria</taxon>
        <taxon>Oceanospirillales</taxon>
        <taxon>Hahellaceae</taxon>
        <taxon>Hahella</taxon>
    </lineage>
</organism>
<evidence type="ECO:0000313" key="1">
    <source>
        <dbReference type="EMBL" id="ABC32927.1"/>
    </source>
</evidence>
<evidence type="ECO:0000313" key="2">
    <source>
        <dbReference type="Proteomes" id="UP000000238"/>
    </source>
</evidence>
<sequence>MTKYVLSVQCLLADWLLRFSKAAYYNRETGNGQPQHPKACFAPVA</sequence>
<accession>Q2S8U7</accession>
<dbReference type="KEGG" id="hch:HCH_06280"/>